<dbReference type="EMBL" id="OBMM01000001">
    <property type="protein sequence ID" value="SOB97221.1"/>
    <property type="molecule type" value="Genomic_DNA"/>
</dbReference>
<dbReference type="InterPro" id="IPR052022">
    <property type="entry name" value="26kDa_periplasmic_antigen"/>
</dbReference>
<evidence type="ECO:0000313" key="5">
    <source>
        <dbReference type="Proteomes" id="UP000252266"/>
    </source>
</evidence>
<dbReference type="RefSeq" id="WP_062953182.1">
    <property type="nucleotide sequence ID" value="NZ_JALLPZ010000001.1"/>
</dbReference>
<gene>
    <name evidence="3" type="ORF">SAMN05428964_1012117</name>
    <name evidence="2" type="ORF">TH44_05285</name>
</gene>
<dbReference type="Proteomes" id="UP000252266">
    <property type="component" value="Unassembled WGS sequence"/>
</dbReference>
<dbReference type="InterPro" id="IPR016907">
    <property type="entry name" value="UCP029033"/>
</dbReference>
<keyword evidence="1" id="KW-1133">Transmembrane helix</keyword>
<keyword evidence="1" id="KW-0472">Membrane</keyword>
<evidence type="ECO:0000313" key="4">
    <source>
        <dbReference type="Proteomes" id="UP000219068"/>
    </source>
</evidence>
<reference evidence="3 4" key="2">
    <citation type="submission" date="2017-08" db="EMBL/GenBank/DDBJ databases">
        <authorList>
            <person name="de Groot N.N."/>
        </authorList>
    </citation>
    <scope>NUCLEOTIDE SEQUENCE [LARGE SCALE GENOMIC DNA]</scope>
    <source>
        <strain evidence="3 4">USBA 78</strain>
    </source>
</reference>
<evidence type="ECO:0008006" key="6">
    <source>
        <dbReference type="Google" id="ProtNLM"/>
    </source>
</evidence>
<dbReference type="PANTHER" id="PTHR34387">
    <property type="entry name" value="SLR1258 PROTEIN"/>
    <property type="match status" value="1"/>
</dbReference>
<evidence type="ECO:0000313" key="3">
    <source>
        <dbReference type="EMBL" id="SOB97221.1"/>
    </source>
</evidence>
<dbReference type="PANTHER" id="PTHR34387:SF2">
    <property type="entry name" value="SLR1258 PROTEIN"/>
    <property type="match status" value="1"/>
</dbReference>
<evidence type="ECO:0000313" key="2">
    <source>
        <dbReference type="EMBL" id="RCK51835.1"/>
    </source>
</evidence>
<dbReference type="EMBL" id="JPWJ01000002">
    <property type="protein sequence ID" value="RCK51835.1"/>
    <property type="molecule type" value="Genomic_DNA"/>
</dbReference>
<dbReference type="Pfam" id="PF04402">
    <property type="entry name" value="SIMPL"/>
    <property type="match status" value="1"/>
</dbReference>
<dbReference type="Proteomes" id="UP000219068">
    <property type="component" value="Unassembled WGS sequence"/>
</dbReference>
<dbReference type="InterPro" id="IPR007497">
    <property type="entry name" value="SIMPL/DUF541"/>
</dbReference>
<dbReference type="Gene3D" id="3.30.70.2970">
    <property type="entry name" value="Protein of unknown function (DUF541), domain 2"/>
    <property type="match status" value="1"/>
</dbReference>
<dbReference type="AlphaFoldDB" id="A0A154KVV2"/>
<name>A0A154KVV2_9PROT</name>
<dbReference type="PIRSF" id="PIRSF029033">
    <property type="entry name" value="UCP029033"/>
    <property type="match status" value="1"/>
</dbReference>
<reference evidence="2 5" key="1">
    <citation type="submission" date="2014-07" db="EMBL/GenBank/DDBJ databases">
        <title>Draft genome sequence of Thalassospira xiamenensis IB13.</title>
        <authorList>
            <person name="Lai Q."/>
            <person name="Shao Z."/>
        </authorList>
    </citation>
    <scope>NUCLEOTIDE SEQUENCE [LARGE SCALE GENOMIC DNA]</scope>
    <source>
        <strain evidence="2 5">IB13</strain>
    </source>
</reference>
<organism evidence="2 5">
    <name type="scientific">Thalassospira xiamenensis</name>
    <dbReference type="NCBI Taxonomy" id="220697"/>
    <lineage>
        <taxon>Bacteria</taxon>
        <taxon>Pseudomonadati</taxon>
        <taxon>Pseudomonadota</taxon>
        <taxon>Alphaproteobacteria</taxon>
        <taxon>Rhodospirillales</taxon>
        <taxon>Thalassospiraceae</taxon>
        <taxon>Thalassospira</taxon>
    </lineage>
</organism>
<accession>A0A154KVV2</accession>
<sequence>MSSSSGFAKFVAAIVVSAGIAGAGWLVGKGLSDMRSLDRFVTVKGLAERDVVADRAVWPITYVATDDVLQNAQAKIESDTTALLAFLETHGITKDMTELQSLQVTDQLAQSYRSGPIESRYIVSQTIQVRTDNVDAVVGATQDIGKLLQGGIVLGGQGYNPGPSFMFTKLNDIKPEMIAAATANARDAAQQFATDSGGRLGGIRRATQGLFQILPADGAPNSTESQQINKTVRVVTTMEYLIED</sequence>
<protein>
    <recommendedName>
        <fullName evidence="6">SIMPL domain-containing protein</fullName>
    </recommendedName>
</protein>
<dbReference type="GO" id="GO:0006974">
    <property type="term" value="P:DNA damage response"/>
    <property type="evidence" value="ECO:0007669"/>
    <property type="project" value="TreeGrafter"/>
</dbReference>
<keyword evidence="1" id="KW-0812">Transmembrane</keyword>
<feature type="transmembrane region" description="Helical" evidence="1">
    <location>
        <begin position="6"/>
        <end position="27"/>
    </location>
</feature>
<evidence type="ECO:0000256" key="1">
    <source>
        <dbReference type="SAM" id="Phobius"/>
    </source>
</evidence>
<proteinExistence type="predicted"/>